<feature type="transmembrane region" description="Helical" evidence="6">
    <location>
        <begin position="243"/>
        <end position="264"/>
    </location>
</feature>
<evidence type="ECO:0000256" key="3">
    <source>
        <dbReference type="ARBA" id="ARBA00022692"/>
    </source>
</evidence>
<evidence type="ECO:0000313" key="7">
    <source>
        <dbReference type="EMBL" id="AGS33843.1"/>
    </source>
</evidence>
<comment type="subcellular location">
    <subcellularLocation>
        <location evidence="1">Cell membrane</location>
        <topology evidence="1">Multi-pass membrane protein</topology>
    </subcellularLocation>
</comment>
<dbReference type="HOGENOM" id="CLU_039164_0_0_11"/>
<evidence type="ECO:0000256" key="4">
    <source>
        <dbReference type="ARBA" id="ARBA00022989"/>
    </source>
</evidence>
<evidence type="ECO:0000256" key="1">
    <source>
        <dbReference type="ARBA" id="ARBA00004651"/>
    </source>
</evidence>
<feature type="transmembrane region" description="Helical" evidence="6">
    <location>
        <begin position="82"/>
        <end position="102"/>
    </location>
</feature>
<keyword evidence="3 6" id="KW-0812">Transmembrane</keyword>
<feature type="transmembrane region" description="Helical" evidence="6">
    <location>
        <begin position="114"/>
        <end position="136"/>
    </location>
</feature>
<keyword evidence="4 6" id="KW-1133">Transmembrane helix</keyword>
<dbReference type="EMBL" id="CP003924">
    <property type="protein sequence ID" value="AGS33843.1"/>
    <property type="molecule type" value="Genomic_DNA"/>
</dbReference>
<feature type="transmembrane region" description="Helical" evidence="6">
    <location>
        <begin position="143"/>
        <end position="163"/>
    </location>
</feature>
<name>S5TGP3_9CORY</name>
<dbReference type="STRING" id="1224163.B841_01800"/>
<evidence type="ECO:0000256" key="2">
    <source>
        <dbReference type="ARBA" id="ARBA00022475"/>
    </source>
</evidence>
<keyword evidence="5 6" id="KW-0472">Membrane</keyword>
<dbReference type="KEGG" id="cmd:B841_01800"/>
<dbReference type="OrthoDB" id="4771963at2"/>
<evidence type="ECO:0000256" key="6">
    <source>
        <dbReference type="SAM" id="Phobius"/>
    </source>
</evidence>
<evidence type="ECO:0000313" key="8">
    <source>
        <dbReference type="Proteomes" id="UP000015388"/>
    </source>
</evidence>
<feature type="transmembrane region" description="Helical" evidence="6">
    <location>
        <begin position="377"/>
        <end position="398"/>
    </location>
</feature>
<dbReference type="PATRIC" id="fig|1224163.3.peg.363"/>
<keyword evidence="8" id="KW-1185">Reference proteome</keyword>
<protein>
    <recommendedName>
        <fullName evidence="9">Polysaccharide biosynthesis protein</fullName>
    </recommendedName>
</protein>
<feature type="transmembrane region" description="Helical" evidence="6">
    <location>
        <begin position="353"/>
        <end position="371"/>
    </location>
</feature>
<keyword evidence="2" id="KW-1003">Cell membrane</keyword>
<accession>S5TGP3</accession>
<dbReference type="Proteomes" id="UP000015388">
    <property type="component" value="Chromosome"/>
</dbReference>
<sequence length="407" mass="42294">MRALSLATVFAALSGFVVLFVASWALGESRYDQFQAYWGLFFALAGLIDGLTHETTRASSAARERSVTETSVAPGSARPWRLAAIVGGAVFLLIAVSAWAWMPLLVSEGSGATALMAIGLLSYAFQAVLSGLLSGLKLWPQYAWLMAIDSGIRLVLSAGAWALGWGLTGFYVVTVIGSVTWLVILGSSTAARRAVRAPLDVSMAVYVRRVGSAMLASGASATLITGFPVLLQATSQNPTTLTGVSVSALMFAIMLTRAPILVPLQRFQSALIVRFVSDSALKSLGAPLALVLGVGLVGAAAAWLIGPWFMVTFLPEGFEVTGWVLAALTFASAWTGSLMITGAAALARERHAFYVAGWVTATLVAFGVLLTPLPLEIGVGAALIVGPAAGGLVHVAALRRSKVPATA</sequence>
<gene>
    <name evidence="7" type="ORF">B841_01800</name>
</gene>
<feature type="transmembrane region" description="Helical" evidence="6">
    <location>
        <begin position="284"/>
        <end position="310"/>
    </location>
</feature>
<reference evidence="7 8" key="1">
    <citation type="submission" date="2012-11" db="EMBL/GenBank/DDBJ databases">
        <title>The complete genome sequence of Corynebacterium maris Coryn-1 (=DSM 45190).</title>
        <authorList>
            <person name="Schaffert L."/>
            <person name="Albersmeier A."/>
            <person name="Kalinowski J."/>
            <person name="Ruckert C."/>
        </authorList>
    </citation>
    <scope>NUCLEOTIDE SEQUENCE [LARGE SCALE GENOMIC DNA]</scope>
    <source>
        <strain evidence="8">Coryn-1</strain>
    </source>
</reference>
<dbReference type="RefSeq" id="WP_020933778.1">
    <property type="nucleotide sequence ID" value="NC_021915.1"/>
</dbReference>
<evidence type="ECO:0008006" key="9">
    <source>
        <dbReference type="Google" id="ProtNLM"/>
    </source>
</evidence>
<dbReference type="AlphaFoldDB" id="S5TGP3"/>
<dbReference type="GO" id="GO:0005886">
    <property type="term" value="C:plasma membrane"/>
    <property type="evidence" value="ECO:0007669"/>
    <property type="project" value="UniProtKB-SubCell"/>
</dbReference>
<dbReference type="PANTHER" id="PTHR30250">
    <property type="entry name" value="PST FAMILY PREDICTED COLANIC ACID TRANSPORTER"/>
    <property type="match status" value="1"/>
</dbReference>
<evidence type="ECO:0000256" key="5">
    <source>
        <dbReference type="ARBA" id="ARBA00023136"/>
    </source>
</evidence>
<proteinExistence type="predicted"/>
<dbReference type="eggNOG" id="COG2244">
    <property type="taxonomic scope" value="Bacteria"/>
</dbReference>
<dbReference type="PANTHER" id="PTHR30250:SF11">
    <property type="entry name" value="O-ANTIGEN TRANSPORTER-RELATED"/>
    <property type="match status" value="1"/>
</dbReference>
<feature type="transmembrane region" description="Helical" evidence="6">
    <location>
        <begin position="169"/>
        <end position="191"/>
    </location>
</feature>
<feature type="transmembrane region" description="Helical" evidence="6">
    <location>
        <begin position="322"/>
        <end position="346"/>
    </location>
</feature>
<organism evidence="7 8">
    <name type="scientific">Corynebacterium maris DSM 45190</name>
    <dbReference type="NCBI Taxonomy" id="1224163"/>
    <lineage>
        <taxon>Bacteria</taxon>
        <taxon>Bacillati</taxon>
        <taxon>Actinomycetota</taxon>
        <taxon>Actinomycetes</taxon>
        <taxon>Mycobacteriales</taxon>
        <taxon>Corynebacteriaceae</taxon>
        <taxon>Corynebacterium</taxon>
    </lineage>
</organism>
<dbReference type="InterPro" id="IPR050833">
    <property type="entry name" value="Poly_Biosynth_Transport"/>
</dbReference>
<feature type="transmembrane region" description="Helical" evidence="6">
    <location>
        <begin position="212"/>
        <end position="231"/>
    </location>
</feature>